<name>T0JAK9_9SPHN</name>
<dbReference type="Gene3D" id="2.60.120.1440">
    <property type="match status" value="1"/>
</dbReference>
<evidence type="ECO:0000256" key="1">
    <source>
        <dbReference type="SAM" id="Phobius"/>
    </source>
</evidence>
<accession>T0JAK9</accession>
<keyword evidence="1" id="KW-0472">Membrane</keyword>
<dbReference type="InterPro" id="IPR006860">
    <property type="entry name" value="FecR"/>
</dbReference>
<dbReference type="GO" id="GO:0016989">
    <property type="term" value="F:sigma factor antagonist activity"/>
    <property type="evidence" value="ECO:0007669"/>
    <property type="project" value="TreeGrafter"/>
</dbReference>
<reference evidence="3 4" key="1">
    <citation type="journal article" date="2013" name="Genome Announc.">
        <title>Genome Sequence of Novosphingobium lindaniclasticum LE124T, Isolated from a Hexachlorocyclohexane Dumpsite.</title>
        <authorList>
            <person name="Saxena A."/>
            <person name="Nayyar N."/>
            <person name="Sangwan N."/>
            <person name="Kumari R."/>
            <person name="Khurana J.P."/>
            <person name="Lal R."/>
        </authorList>
    </citation>
    <scope>NUCLEOTIDE SEQUENCE [LARGE SCALE GENOMIC DNA]</scope>
    <source>
        <strain evidence="3 4">LE124</strain>
    </source>
</reference>
<dbReference type="PIRSF" id="PIRSF018266">
    <property type="entry name" value="FecR"/>
    <property type="match status" value="1"/>
</dbReference>
<dbReference type="Proteomes" id="UP000015527">
    <property type="component" value="Unassembled WGS sequence"/>
</dbReference>
<protein>
    <recommendedName>
        <fullName evidence="2">FecR protein domain-containing protein</fullName>
    </recommendedName>
</protein>
<dbReference type="RefSeq" id="WP_021232666.1">
    <property type="nucleotide sequence ID" value="NZ_ATHL01000028.1"/>
</dbReference>
<keyword evidence="1" id="KW-0812">Transmembrane</keyword>
<keyword evidence="1" id="KW-1133">Transmembrane helix</keyword>
<evidence type="ECO:0000313" key="4">
    <source>
        <dbReference type="Proteomes" id="UP000015527"/>
    </source>
</evidence>
<dbReference type="PATRIC" id="fig|1096930.3.peg.688"/>
<feature type="domain" description="FecR protein" evidence="2">
    <location>
        <begin position="138"/>
        <end position="225"/>
    </location>
</feature>
<dbReference type="AlphaFoldDB" id="T0JAK9"/>
<dbReference type="eggNOG" id="COG3712">
    <property type="taxonomic scope" value="Bacteria"/>
</dbReference>
<keyword evidence="4" id="KW-1185">Reference proteome</keyword>
<dbReference type="PANTHER" id="PTHR30273">
    <property type="entry name" value="PERIPLASMIC SIGNAL SENSOR AND SIGMA FACTOR ACTIVATOR FECR-RELATED"/>
    <property type="match status" value="1"/>
</dbReference>
<organism evidence="3 4">
    <name type="scientific">Novosphingobium lindaniclasticum LE124</name>
    <dbReference type="NCBI Taxonomy" id="1096930"/>
    <lineage>
        <taxon>Bacteria</taxon>
        <taxon>Pseudomonadati</taxon>
        <taxon>Pseudomonadota</taxon>
        <taxon>Alphaproteobacteria</taxon>
        <taxon>Sphingomonadales</taxon>
        <taxon>Sphingomonadaceae</taxon>
        <taxon>Novosphingobium</taxon>
    </lineage>
</organism>
<gene>
    <name evidence="3" type="ORF">L284_03480</name>
</gene>
<comment type="caution">
    <text evidence="3">The sequence shown here is derived from an EMBL/GenBank/DDBJ whole genome shotgun (WGS) entry which is preliminary data.</text>
</comment>
<dbReference type="InterPro" id="IPR012373">
    <property type="entry name" value="Ferrdict_sens_TM"/>
</dbReference>
<dbReference type="Pfam" id="PF04773">
    <property type="entry name" value="FecR"/>
    <property type="match status" value="1"/>
</dbReference>
<sequence length="340" mass="36756">MTVKVTRAALAELSPGDAAALWKIKRDSGAPYDVHLFERWRDESAANAAAWDSLNHAWSLFDDADDPVFAALRQDALAAGPARSTHRRNGLLALAACLILALVGTLAFVRADGDGRGGRSATLAHNDGGPAEQSYFAQDASQRIELADGTEMILAKGARARTAFADGTRRVLLDEGRARFSVRHDREHRFEVVAGAWSIVDYGTRFDVEVQKDGLRVALFEGSVEVTGNGNAPTRLQPGKQLIAQAGASDRISDIGAADGSQDADGMAQFENATLGEAVQRFNAVNEVQLVIADRRATNLRITGLFRLRDPARFSALLSQLLPVRVSRVDAEKIEIRSLR</sequence>
<dbReference type="OrthoDB" id="7492241at2"/>
<proteinExistence type="predicted"/>
<dbReference type="EMBL" id="ATHL01000028">
    <property type="protein sequence ID" value="EQB18934.1"/>
    <property type="molecule type" value="Genomic_DNA"/>
</dbReference>
<evidence type="ECO:0000313" key="3">
    <source>
        <dbReference type="EMBL" id="EQB18934.1"/>
    </source>
</evidence>
<dbReference type="PANTHER" id="PTHR30273:SF2">
    <property type="entry name" value="PROTEIN FECR"/>
    <property type="match status" value="1"/>
</dbReference>
<feature type="transmembrane region" description="Helical" evidence="1">
    <location>
        <begin position="91"/>
        <end position="109"/>
    </location>
</feature>
<evidence type="ECO:0000259" key="2">
    <source>
        <dbReference type="Pfam" id="PF04773"/>
    </source>
</evidence>